<proteinExistence type="predicted"/>
<dbReference type="GeneID" id="37125241"/>
<evidence type="ECO:0000313" key="2">
    <source>
        <dbReference type="Proteomes" id="UP000247647"/>
    </source>
</evidence>
<protein>
    <submittedName>
        <fullName evidence="1">Uncharacterized protein</fullName>
    </submittedName>
</protein>
<dbReference type="AlphaFoldDB" id="A0A318YQ43"/>
<sequence>MSSTVACGLLNTTTYSMSAWDPDNVKMGSLVIVATGRNRCSAVERKPSCLRLAELGDPVDRPRFLRTTTH</sequence>
<name>A0A318YQ43_ASPNB</name>
<organism evidence="1 2">
    <name type="scientific">Aspergillus neoniger (strain CBS 115656)</name>
    <dbReference type="NCBI Taxonomy" id="1448310"/>
    <lineage>
        <taxon>Eukaryota</taxon>
        <taxon>Fungi</taxon>
        <taxon>Dikarya</taxon>
        <taxon>Ascomycota</taxon>
        <taxon>Pezizomycotina</taxon>
        <taxon>Eurotiomycetes</taxon>
        <taxon>Eurotiomycetidae</taxon>
        <taxon>Eurotiales</taxon>
        <taxon>Aspergillaceae</taxon>
        <taxon>Aspergillus</taxon>
        <taxon>Aspergillus subgen. Circumdati</taxon>
    </lineage>
</organism>
<dbReference type="RefSeq" id="XP_025482239.1">
    <property type="nucleotide sequence ID" value="XM_025622785.1"/>
</dbReference>
<dbReference type="EMBL" id="KZ821452">
    <property type="protein sequence ID" value="PYH36761.1"/>
    <property type="molecule type" value="Genomic_DNA"/>
</dbReference>
<dbReference type="Proteomes" id="UP000247647">
    <property type="component" value="Unassembled WGS sequence"/>
</dbReference>
<gene>
    <name evidence="1" type="ORF">BO87DRAFT_374453</name>
</gene>
<accession>A0A318YQ43</accession>
<keyword evidence="2" id="KW-1185">Reference proteome</keyword>
<evidence type="ECO:0000313" key="1">
    <source>
        <dbReference type="EMBL" id="PYH36761.1"/>
    </source>
</evidence>
<reference evidence="1" key="1">
    <citation type="submission" date="2016-12" db="EMBL/GenBank/DDBJ databases">
        <title>The genomes of Aspergillus section Nigri reveals drivers in fungal speciation.</title>
        <authorList>
            <consortium name="DOE Joint Genome Institute"/>
            <person name="Vesth T.C."/>
            <person name="Nybo J."/>
            <person name="Theobald S."/>
            <person name="Brandl J."/>
            <person name="Frisvad J.C."/>
            <person name="Nielsen K.F."/>
            <person name="Lyhne E.K."/>
            <person name="Kogle M.E."/>
            <person name="Kuo A."/>
            <person name="Riley R."/>
            <person name="Clum A."/>
            <person name="Nolan M."/>
            <person name="Lipzen A."/>
            <person name="Salamov A."/>
            <person name="Henrissat B."/>
            <person name="Wiebenga A."/>
            <person name="De Vries R.P."/>
            <person name="Grigoriev I.V."/>
            <person name="Mortensen U.H."/>
            <person name="Andersen M.R."/>
            <person name="Baker S.E."/>
        </authorList>
    </citation>
    <scope>NUCLEOTIDE SEQUENCE [LARGE SCALE GENOMIC DNA]</scope>
    <source>
        <strain evidence="1">CBS 115656</strain>
    </source>
</reference>